<dbReference type="Gene3D" id="3.40.50.720">
    <property type="entry name" value="NAD(P)-binding Rossmann-like Domain"/>
    <property type="match status" value="1"/>
</dbReference>
<proteinExistence type="inferred from homology"/>
<dbReference type="PANTHER" id="PTHR43943:SF17">
    <property type="entry name" value="3-PHENYLPROPIONATE-DIHYDRODIOL_CINNAMIC ACID-DIHYDRODIOL DEHYDROGENASE"/>
    <property type="match status" value="1"/>
</dbReference>
<dbReference type="GO" id="GO:0016491">
    <property type="term" value="F:oxidoreductase activity"/>
    <property type="evidence" value="ECO:0007669"/>
    <property type="project" value="UniProtKB-KW"/>
</dbReference>
<gene>
    <name evidence="3" type="ORF">SAMN05192580_3423</name>
</gene>
<dbReference type="Proteomes" id="UP000198824">
    <property type="component" value="Unassembled WGS sequence"/>
</dbReference>
<dbReference type="Pfam" id="PF13561">
    <property type="entry name" value="adh_short_C2"/>
    <property type="match status" value="1"/>
</dbReference>
<dbReference type="AlphaFoldDB" id="A0A1I6M472"/>
<evidence type="ECO:0000313" key="4">
    <source>
        <dbReference type="Proteomes" id="UP000198824"/>
    </source>
</evidence>
<dbReference type="InterPro" id="IPR002347">
    <property type="entry name" value="SDR_fam"/>
</dbReference>
<dbReference type="InterPro" id="IPR036291">
    <property type="entry name" value="NAD(P)-bd_dom_sf"/>
</dbReference>
<dbReference type="EMBL" id="FOZG01000003">
    <property type="protein sequence ID" value="SFS10480.1"/>
    <property type="molecule type" value="Genomic_DNA"/>
</dbReference>
<evidence type="ECO:0000256" key="2">
    <source>
        <dbReference type="ARBA" id="ARBA00023002"/>
    </source>
</evidence>
<keyword evidence="4" id="KW-1185">Reference proteome</keyword>
<dbReference type="SUPFAM" id="SSF51735">
    <property type="entry name" value="NAD(P)-binding Rossmann-fold domains"/>
    <property type="match status" value="1"/>
</dbReference>
<organism evidence="3 4">
    <name type="scientific">Sphingomonas jatrophae</name>
    <dbReference type="NCBI Taxonomy" id="1166337"/>
    <lineage>
        <taxon>Bacteria</taxon>
        <taxon>Pseudomonadati</taxon>
        <taxon>Pseudomonadota</taxon>
        <taxon>Alphaproteobacteria</taxon>
        <taxon>Sphingomonadales</taxon>
        <taxon>Sphingomonadaceae</taxon>
        <taxon>Sphingomonas</taxon>
    </lineage>
</organism>
<protein>
    <submittedName>
        <fullName evidence="3">3-oxoacyl-[acyl-carrier protein] reductase</fullName>
    </submittedName>
</protein>
<evidence type="ECO:0000313" key="3">
    <source>
        <dbReference type="EMBL" id="SFS10480.1"/>
    </source>
</evidence>
<sequence>MDLKLKGRKAILAGASKGLGRATAELLAAEGVDIAFCARDQAGVDAAAAALRAHGGKVEAASVDLTDPAAYKAWIDASAAALGGCDIFVSFTSAKGPPASEETWRNAFEQDLMGVWRGIDAVMPHIEQSDAASIVVIGTTVAIEPSFGPQPYAAIKAALVHHASALAQRLAPKGIRVNSVSPGAIFIEGGDWDKIKQGRPELYEKTVAGVPMGRLGRPEEIAAAITFLCSPLSAYTTGANLVVDGGMVKRVQF</sequence>
<dbReference type="RefSeq" id="WP_093316325.1">
    <property type="nucleotide sequence ID" value="NZ_FOZG01000003.1"/>
</dbReference>
<reference evidence="3 4" key="1">
    <citation type="submission" date="2016-10" db="EMBL/GenBank/DDBJ databases">
        <authorList>
            <person name="de Groot N.N."/>
        </authorList>
    </citation>
    <scope>NUCLEOTIDE SEQUENCE [LARGE SCALE GENOMIC DNA]</scope>
    <source>
        <strain evidence="3 4">S5-249</strain>
    </source>
</reference>
<keyword evidence="2" id="KW-0560">Oxidoreductase</keyword>
<name>A0A1I6M472_9SPHN</name>
<dbReference type="PRINTS" id="PR00081">
    <property type="entry name" value="GDHRDH"/>
</dbReference>
<comment type="similarity">
    <text evidence="1">Belongs to the short-chain dehydrogenases/reductases (SDR) family.</text>
</comment>
<dbReference type="STRING" id="1166337.SAMN05192580_3423"/>
<evidence type="ECO:0000256" key="1">
    <source>
        <dbReference type="ARBA" id="ARBA00006484"/>
    </source>
</evidence>
<dbReference type="PANTHER" id="PTHR43943">
    <property type="entry name" value="DEHYDROGENASE/REDUCTASE (SDR FAMILY) MEMBER 4"/>
    <property type="match status" value="1"/>
</dbReference>
<accession>A0A1I6M472</accession>
<dbReference type="FunFam" id="3.40.50.720:FF:000084">
    <property type="entry name" value="Short-chain dehydrogenase reductase"/>
    <property type="match status" value="1"/>
</dbReference>
<dbReference type="OrthoDB" id="9793325at2"/>